<comment type="caution">
    <text evidence="7">The sequence shown here is derived from an EMBL/GenBank/DDBJ whole genome shotgun (WGS) entry which is preliminary data.</text>
</comment>
<accession>A0A0G1QHY3</accession>
<keyword evidence="2" id="KW-0488">Methylation</keyword>
<protein>
    <submittedName>
        <fullName evidence="7">General secretion pathway protein G-like protein</fullName>
    </submittedName>
</protein>
<dbReference type="PANTHER" id="PTHR30093:SF44">
    <property type="entry name" value="TYPE II SECRETION SYSTEM CORE PROTEIN G"/>
    <property type="match status" value="1"/>
</dbReference>
<dbReference type="PANTHER" id="PTHR30093">
    <property type="entry name" value="GENERAL SECRETION PATHWAY PROTEIN G"/>
    <property type="match status" value="1"/>
</dbReference>
<keyword evidence="3 6" id="KW-0812">Transmembrane</keyword>
<evidence type="ECO:0000313" key="7">
    <source>
        <dbReference type="EMBL" id="KKU44561.1"/>
    </source>
</evidence>
<evidence type="ECO:0000256" key="1">
    <source>
        <dbReference type="ARBA" id="ARBA00004167"/>
    </source>
</evidence>
<dbReference type="GO" id="GO:0016020">
    <property type="term" value="C:membrane"/>
    <property type="evidence" value="ECO:0007669"/>
    <property type="project" value="UniProtKB-SubCell"/>
</dbReference>
<evidence type="ECO:0000256" key="2">
    <source>
        <dbReference type="ARBA" id="ARBA00022481"/>
    </source>
</evidence>
<evidence type="ECO:0000313" key="8">
    <source>
        <dbReference type="Proteomes" id="UP000034487"/>
    </source>
</evidence>
<dbReference type="AlphaFoldDB" id="A0A0G1QHY3"/>
<name>A0A0G1QHY3_9BACT</name>
<dbReference type="InterPro" id="IPR012902">
    <property type="entry name" value="N_methyl_site"/>
</dbReference>
<dbReference type="SUPFAM" id="SSF54523">
    <property type="entry name" value="Pili subunits"/>
    <property type="match status" value="1"/>
</dbReference>
<organism evidence="7 8">
    <name type="scientific">Berkelbacteria bacterium GW2011_GWA2_46_7</name>
    <dbReference type="NCBI Taxonomy" id="1618335"/>
    <lineage>
        <taxon>Bacteria</taxon>
        <taxon>Candidatus Berkelbacteria</taxon>
    </lineage>
</organism>
<evidence type="ECO:0000256" key="4">
    <source>
        <dbReference type="ARBA" id="ARBA00022989"/>
    </source>
</evidence>
<proteinExistence type="predicted"/>
<dbReference type="Proteomes" id="UP000034487">
    <property type="component" value="Unassembled WGS sequence"/>
</dbReference>
<evidence type="ECO:0000256" key="6">
    <source>
        <dbReference type="SAM" id="Phobius"/>
    </source>
</evidence>
<keyword evidence="4 6" id="KW-1133">Transmembrane helix</keyword>
<dbReference type="Gene3D" id="3.30.700.10">
    <property type="entry name" value="Glycoprotein, Type 4 Pilin"/>
    <property type="match status" value="1"/>
</dbReference>
<evidence type="ECO:0000256" key="5">
    <source>
        <dbReference type="ARBA" id="ARBA00023136"/>
    </source>
</evidence>
<dbReference type="InterPro" id="IPR045584">
    <property type="entry name" value="Pilin-like"/>
</dbReference>
<sequence>MHFVNSDEESKIEVMKRGFTLIEALAVVSIIGILATTAAYAYTSATSRSRDARRKSDLTAISLGFQARHDAQTCSNSADIGRYPGRKLANWPFEPWKEIEQLRNYSNDCGAFSEYLITIPTDPTRGTGTENYKFGLSDFTNQNIIGKHFRLIAKLEKAITPNSPEDIALARAETVWQTSFGGALLPVGYNYIIGN</sequence>
<evidence type="ECO:0000256" key="3">
    <source>
        <dbReference type="ARBA" id="ARBA00022692"/>
    </source>
</evidence>
<dbReference type="EMBL" id="LCMV01000001">
    <property type="protein sequence ID" value="KKU44561.1"/>
    <property type="molecule type" value="Genomic_DNA"/>
</dbReference>
<comment type="subcellular location">
    <subcellularLocation>
        <location evidence="1">Membrane</location>
        <topology evidence="1">Single-pass membrane protein</topology>
    </subcellularLocation>
</comment>
<keyword evidence="5 6" id="KW-0472">Membrane</keyword>
<dbReference type="NCBIfam" id="TIGR02532">
    <property type="entry name" value="IV_pilin_GFxxxE"/>
    <property type="match status" value="1"/>
</dbReference>
<dbReference type="Pfam" id="PF07963">
    <property type="entry name" value="N_methyl"/>
    <property type="match status" value="1"/>
</dbReference>
<dbReference type="PROSITE" id="PS00409">
    <property type="entry name" value="PROKAR_NTER_METHYL"/>
    <property type="match status" value="1"/>
</dbReference>
<feature type="transmembrane region" description="Helical" evidence="6">
    <location>
        <begin position="21"/>
        <end position="42"/>
    </location>
</feature>
<reference evidence="7 8" key="1">
    <citation type="journal article" date="2015" name="Nature">
        <title>rRNA introns, odd ribosomes, and small enigmatic genomes across a large radiation of phyla.</title>
        <authorList>
            <person name="Brown C.T."/>
            <person name="Hug L.A."/>
            <person name="Thomas B.C."/>
            <person name="Sharon I."/>
            <person name="Castelle C.J."/>
            <person name="Singh A."/>
            <person name="Wilkins M.J."/>
            <person name="Williams K.H."/>
            <person name="Banfield J.F."/>
        </authorList>
    </citation>
    <scope>NUCLEOTIDE SEQUENCE [LARGE SCALE GENOMIC DNA]</scope>
</reference>
<gene>
    <name evidence="7" type="ORF">UX60_C0001G0014</name>
</gene>